<dbReference type="RefSeq" id="WP_171589276.1">
    <property type="nucleotide sequence ID" value="NZ_JABGBO010000010.1"/>
</dbReference>
<keyword evidence="9 10" id="KW-0998">Cell outer membrane</keyword>
<keyword evidence="6 11" id="KW-0798">TonB box</keyword>
<feature type="domain" description="TonB-dependent receptor plug" evidence="14">
    <location>
        <begin position="66"/>
        <end position="160"/>
    </location>
</feature>
<organism evidence="15 16">
    <name type="scientific">Pelistega europaea</name>
    <dbReference type="NCBI Taxonomy" id="106147"/>
    <lineage>
        <taxon>Bacteria</taxon>
        <taxon>Pseudomonadati</taxon>
        <taxon>Pseudomonadota</taxon>
        <taxon>Betaproteobacteria</taxon>
        <taxon>Burkholderiales</taxon>
        <taxon>Alcaligenaceae</taxon>
        <taxon>Pelistega</taxon>
    </lineage>
</organism>
<dbReference type="Gene3D" id="2.40.170.20">
    <property type="entry name" value="TonB-dependent receptor, beta-barrel domain"/>
    <property type="match status" value="1"/>
</dbReference>
<dbReference type="Pfam" id="PF07715">
    <property type="entry name" value="Plug"/>
    <property type="match status" value="1"/>
</dbReference>
<dbReference type="NCBIfam" id="TIGR01783">
    <property type="entry name" value="TonB-siderophor"/>
    <property type="match status" value="1"/>
</dbReference>
<keyword evidence="5 10" id="KW-0812">Transmembrane</keyword>
<dbReference type="InterPro" id="IPR037066">
    <property type="entry name" value="Plug_dom_sf"/>
</dbReference>
<evidence type="ECO:0000256" key="6">
    <source>
        <dbReference type="ARBA" id="ARBA00023077"/>
    </source>
</evidence>
<keyword evidence="4 10" id="KW-1134">Transmembrane beta strand</keyword>
<proteinExistence type="inferred from homology"/>
<sequence length="713" mass="78090">MKKFYLLPLAMSLLTTYGYAKDLENTIEGKETVHQLSTVIAENHSVYAGGQVSKLNELGFLGVKDNKSTPFSVINFTEKYVSDIQARDITEVIDKTDPSFFSNKASGSWSENYSIRGFNVDPNDVTVDGLIGMAPFYRTSPELFENIQVLKGPSAILNGMTPKGSVGGVINVMPKRAGSEPLTQLTTSYMSNANVGVHTDIGRRFGDTKQFGIRFNGLTRGGEGSIKDQKQKNQLASLSLDWTGEKGSVLLTGYYSKNHVDGVNRGISSLGTLERIPSPPNPDTLLTPDWSFVRMQDKAVILSSQYNFNDRLSIYGKIGHSKSDYHYNGAAGATINDAQGTFTTTLAGLGFDVEKTSADVGVRGNFMTGNVRHEVALNTTYYHHDQNEYGGRSRQMIKTNLYNPVWGDEIYVDPSMHILKRGLTLKSIGFVDNISLFDDKLQFTLGLRHQQVIDKSTNPLTNIKTVYDESATIPAFAILYKVTPQVSVYANYMEGLSQGASAPLTAANAGEVFAPYKTKQMEAGVKFDIANFSNTISIFEIKKPSSYTDPNTNIFSFGGEQRNRGLEWTFVGEPIEHLRLMGGLAFIQPKLTKTAGGINQGNTAPGIPTRQAKLGVEWDTPFAPGLTLMANATWSSKQYFDATNKITLPSRTIFDIGARYQTKIAGKEVTFRALVNNVTNKAYWGQGQVLGGGSGFLTVGQGRTFLVSSTINF</sequence>
<dbReference type="InterPro" id="IPR036942">
    <property type="entry name" value="Beta-barrel_TonB_sf"/>
</dbReference>
<dbReference type="SUPFAM" id="SSF56935">
    <property type="entry name" value="Porins"/>
    <property type="match status" value="1"/>
</dbReference>
<dbReference type="GO" id="GO:0038023">
    <property type="term" value="F:signaling receptor activity"/>
    <property type="evidence" value="ECO:0007669"/>
    <property type="project" value="InterPro"/>
</dbReference>
<comment type="caution">
    <text evidence="15">The sequence shown here is derived from an EMBL/GenBank/DDBJ whole genome shotgun (WGS) entry which is preliminary data.</text>
</comment>
<comment type="subcellular location">
    <subcellularLocation>
        <location evidence="1 10">Cell outer membrane</location>
        <topology evidence="1 10">Multi-pass membrane protein</topology>
    </subcellularLocation>
</comment>
<evidence type="ECO:0000256" key="12">
    <source>
        <dbReference type="SAM" id="SignalP"/>
    </source>
</evidence>
<evidence type="ECO:0000256" key="11">
    <source>
        <dbReference type="RuleBase" id="RU003357"/>
    </source>
</evidence>
<keyword evidence="7 10" id="KW-0472">Membrane</keyword>
<protein>
    <submittedName>
        <fullName evidence="15">TonB-dependent siderophore receptor</fullName>
    </submittedName>
</protein>
<accession>A0A7Y4P6V1</accession>
<dbReference type="PANTHER" id="PTHR32552:SF82">
    <property type="entry name" value="FCUA PROTEIN"/>
    <property type="match status" value="1"/>
</dbReference>
<dbReference type="InterPro" id="IPR000531">
    <property type="entry name" value="Beta-barrel_TonB"/>
</dbReference>
<keyword evidence="8 15" id="KW-0675">Receptor</keyword>
<dbReference type="GO" id="GO:0015891">
    <property type="term" value="P:siderophore transport"/>
    <property type="evidence" value="ECO:0007669"/>
    <property type="project" value="InterPro"/>
</dbReference>
<evidence type="ECO:0000256" key="7">
    <source>
        <dbReference type="ARBA" id="ARBA00023136"/>
    </source>
</evidence>
<dbReference type="InterPro" id="IPR039426">
    <property type="entry name" value="TonB-dep_rcpt-like"/>
</dbReference>
<dbReference type="AlphaFoldDB" id="A0A7Y4P6V1"/>
<feature type="domain" description="TonB-dependent receptor-like beta-barrel" evidence="13">
    <location>
        <begin position="263"/>
        <end position="678"/>
    </location>
</feature>
<dbReference type="GO" id="GO:0015344">
    <property type="term" value="F:siderophore uptake transmembrane transporter activity"/>
    <property type="evidence" value="ECO:0007669"/>
    <property type="project" value="TreeGrafter"/>
</dbReference>
<keyword evidence="3 10" id="KW-0813">Transport</keyword>
<feature type="chain" id="PRO_5031268772" evidence="12">
    <location>
        <begin position="21"/>
        <end position="713"/>
    </location>
</feature>
<dbReference type="Gene3D" id="2.170.130.10">
    <property type="entry name" value="TonB-dependent receptor, plug domain"/>
    <property type="match status" value="1"/>
</dbReference>
<dbReference type="Pfam" id="PF00593">
    <property type="entry name" value="TonB_dep_Rec_b-barrel"/>
    <property type="match status" value="1"/>
</dbReference>
<dbReference type="CDD" id="cd01347">
    <property type="entry name" value="ligand_gated_channel"/>
    <property type="match status" value="1"/>
</dbReference>
<evidence type="ECO:0000256" key="9">
    <source>
        <dbReference type="ARBA" id="ARBA00023237"/>
    </source>
</evidence>
<evidence type="ECO:0000256" key="3">
    <source>
        <dbReference type="ARBA" id="ARBA00022448"/>
    </source>
</evidence>
<dbReference type="EMBL" id="JABGBO010000010">
    <property type="protein sequence ID" value="NOL50294.1"/>
    <property type="molecule type" value="Genomic_DNA"/>
</dbReference>
<evidence type="ECO:0000256" key="1">
    <source>
        <dbReference type="ARBA" id="ARBA00004571"/>
    </source>
</evidence>
<evidence type="ECO:0000256" key="10">
    <source>
        <dbReference type="PROSITE-ProRule" id="PRU01360"/>
    </source>
</evidence>
<dbReference type="PROSITE" id="PS52016">
    <property type="entry name" value="TONB_DEPENDENT_REC_3"/>
    <property type="match status" value="1"/>
</dbReference>
<dbReference type="GO" id="GO:0009279">
    <property type="term" value="C:cell outer membrane"/>
    <property type="evidence" value="ECO:0007669"/>
    <property type="project" value="UniProtKB-SubCell"/>
</dbReference>
<evidence type="ECO:0000256" key="2">
    <source>
        <dbReference type="ARBA" id="ARBA00009810"/>
    </source>
</evidence>
<evidence type="ECO:0000313" key="15">
    <source>
        <dbReference type="EMBL" id="NOL50294.1"/>
    </source>
</evidence>
<evidence type="ECO:0000259" key="13">
    <source>
        <dbReference type="Pfam" id="PF00593"/>
    </source>
</evidence>
<dbReference type="PANTHER" id="PTHR32552">
    <property type="entry name" value="FERRICHROME IRON RECEPTOR-RELATED"/>
    <property type="match status" value="1"/>
</dbReference>
<name>A0A7Y4P6V1_9BURK</name>
<feature type="signal peptide" evidence="12">
    <location>
        <begin position="1"/>
        <end position="20"/>
    </location>
</feature>
<keyword evidence="12" id="KW-0732">Signal</keyword>
<gene>
    <name evidence="15" type="ORF">HKX40_09150</name>
</gene>
<evidence type="ECO:0000256" key="4">
    <source>
        <dbReference type="ARBA" id="ARBA00022452"/>
    </source>
</evidence>
<dbReference type="InterPro" id="IPR010105">
    <property type="entry name" value="TonB_sidphr_rcpt"/>
</dbReference>
<evidence type="ECO:0000313" key="16">
    <source>
        <dbReference type="Proteomes" id="UP000541421"/>
    </source>
</evidence>
<comment type="similarity">
    <text evidence="2 10 11">Belongs to the TonB-dependent receptor family.</text>
</comment>
<keyword evidence="16" id="KW-1185">Reference proteome</keyword>
<evidence type="ECO:0000259" key="14">
    <source>
        <dbReference type="Pfam" id="PF07715"/>
    </source>
</evidence>
<dbReference type="InterPro" id="IPR012910">
    <property type="entry name" value="Plug_dom"/>
</dbReference>
<reference evidence="15 16" key="1">
    <citation type="submission" date="2020-05" db="EMBL/GenBank/DDBJ databases">
        <authorList>
            <person name="Niu N."/>
        </authorList>
    </citation>
    <scope>NUCLEOTIDE SEQUENCE [LARGE SCALE GENOMIC DNA]</scope>
    <source>
        <strain evidence="15 16">LMG10982</strain>
    </source>
</reference>
<dbReference type="Proteomes" id="UP000541421">
    <property type="component" value="Unassembled WGS sequence"/>
</dbReference>
<evidence type="ECO:0000256" key="8">
    <source>
        <dbReference type="ARBA" id="ARBA00023170"/>
    </source>
</evidence>
<evidence type="ECO:0000256" key="5">
    <source>
        <dbReference type="ARBA" id="ARBA00022692"/>
    </source>
</evidence>